<dbReference type="GO" id="GO:0080042">
    <property type="term" value="F:ADP-glucose pyrophosphohydrolase activity"/>
    <property type="evidence" value="ECO:0007669"/>
    <property type="project" value="TreeGrafter"/>
</dbReference>
<reference evidence="4" key="1">
    <citation type="submission" date="2015-07" db="EMBL/GenBank/DDBJ databases">
        <title>Adaptation to a free-living lifestyle via gene acquisitions in the diplomonad Trepomonas sp. PC1.</title>
        <authorList>
            <person name="Xu F."/>
            <person name="Jerlstrom-Hultqvist J."/>
            <person name="Kolisko M."/>
            <person name="Simpson A.G.B."/>
            <person name="Roger A.J."/>
            <person name="Svard S.G."/>
            <person name="Andersson J.O."/>
        </authorList>
    </citation>
    <scope>NUCLEOTIDE SEQUENCE</scope>
    <source>
        <strain evidence="4">PC1</strain>
    </source>
</reference>
<sequence>MFIQIHQKKVSLQFADDLPIEQLKPLIEQFKPLSEWAKNMDPKLDVKNILIQSIDLFGKRIGFLKIKAEILNIEDNKTIPGIIFFRGDAVAILPIIKTPSQQWIMLTEQFRAPLGRKLLEIPAGMCDGDGNFSGVAIKELEEETGLHLNSKQLFDLGSFIPSAGGCDEKIHLFGLEIEKTDQEVELMQKQIYGEGDHEVIKLKFVKEEDARQMEDSKLLIALARFNRK</sequence>
<dbReference type="InterPro" id="IPR000086">
    <property type="entry name" value="NUDIX_hydrolase_dom"/>
</dbReference>
<dbReference type="PANTHER" id="PTHR11839:SF18">
    <property type="entry name" value="NUDIX HYDROLASE DOMAIN-CONTAINING PROTEIN"/>
    <property type="match status" value="1"/>
</dbReference>
<evidence type="ECO:0000256" key="1">
    <source>
        <dbReference type="ARBA" id="ARBA00001946"/>
    </source>
</evidence>
<organism evidence="4">
    <name type="scientific">Trepomonas sp. PC1</name>
    <dbReference type="NCBI Taxonomy" id="1076344"/>
    <lineage>
        <taxon>Eukaryota</taxon>
        <taxon>Metamonada</taxon>
        <taxon>Diplomonadida</taxon>
        <taxon>Hexamitidae</taxon>
        <taxon>Hexamitinae</taxon>
        <taxon>Trepomonas</taxon>
    </lineage>
</organism>
<dbReference type="AlphaFoldDB" id="A0A146KLL7"/>
<proteinExistence type="predicted"/>
<dbReference type="Gene3D" id="3.90.79.10">
    <property type="entry name" value="Nucleoside Triphosphate Pyrophosphohydrolase"/>
    <property type="match status" value="1"/>
</dbReference>
<protein>
    <submittedName>
        <fullName evidence="4">NUDIX hydrolase</fullName>
    </submittedName>
</protein>
<comment type="cofactor">
    <cofactor evidence="1">
        <name>Mg(2+)</name>
        <dbReference type="ChEBI" id="CHEBI:18420"/>
    </cofactor>
</comment>
<dbReference type="GO" id="GO:0080041">
    <property type="term" value="F:ADP-ribose pyrophosphohydrolase activity"/>
    <property type="evidence" value="ECO:0007669"/>
    <property type="project" value="TreeGrafter"/>
</dbReference>
<evidence type="ECO:0000313" key="4">
    <source>
        <dbReference type="EMBL" id="JAP96425.1"/>
    </source>
</evidence>
<accession>A0A146KLL7</accession>
<dbReference type="GO" id="GO:0019693">
    <property type="term" value="P:ribose phosphate metabolic process"/>
    <property type="evidence" value="ECO:0007669"/>
    <property type="project" value="TreeGrafter"/>
</dbReference>
<dbReference type="Pfam" id="PF00293">
    <property type="entry name" value="NUDIX"/>
    <property type="match status" value="1"/>
</dbReference>
<dbReference type="PANTHER" id="PTHR11839">
    <property type="entry name" value="UDP/ADP-SUGAR PYROPHOSPHATASE"/>
    <property type="match status" value="1"/>
</dbReference>
<name>A0A146KLL7_9EUKA</name>
<dbReference type="SUPFAM" id="SSF55811">
    <property type="entry name" value="Nudix"/>
    <property type="match status" value="1"/>
</dbReference>
<dbReference type="GO" id="GO:0006753">
    <property type="term" value="P:nucleoside phosphate metabolic process"/>
    <property type="evidence" value="ECO:0007669"/>
    <property type="project" value="TreeGrafter"/>
</dbReference>
<dbReference type="PROSITE" id="PS51462">
    <property type="entry name" value="NUDIX"/>
    <property type="match status" value="1"/>
</dbReference>
<evidence type="ECO:0000259" key="3">
    <source>
        <dbReference type="PROSITE" id="PS51462"/>
    </source>
</evidence>
<keyword evidence="2 4" id="KW-0378">Hydrolase</keyword>
<dbReference type="InterPro" id="IPR015797">
    <property type="entry name" value="NUDIX_hydrolase-like_dom_sf"/>
</dbReference>
<dbReference type="CDD" id="cd03424">
    <property type="entry name" value="NUDIX_ADPRase_Nudt5_UGPPase_Nudt14"/>
    <property type="match status" value="1"/>
</dbReference>
<evidence type="ECO:0000256" key="2">
    <source>
        <dbReference type="ARBA" id="ARBA00022801"/>
    </source>
</evidence>
<feature type="domain" description="Nudix hydrolase" evidence="3">
    <location>
        <begin position="85"/>
        <end position="228"/>
    </location>
</feature>
<gene>
    <name evidence="4" type="ORF">TPC1_10252</name>
</gene>
<dbReference type="EMBL" id="GDID01000181">
    <property type="protein sequence ID" value="JAP96425.1"/>
    <property type="molecule type" value="Transcribed_RNA"/>
</dbReference>